<proteinExistence type="predicted"/>
<dbReference type="RefSeq" id="WP_285454933.1">
    <property type="nucleotide sequence ID" value="NZ_CP127173.1"/>
</dbReference>
<evidence type="ECO:0000313" key="2">
    <source>
        <dbReference type="Proteomes" id="UP001227101"/>
    </source>
</evidence>
<dbReference type="Proteomes" id="UP001227101">
    <property type="component" value="Chromosome"/>
</dbReference>
<evidence type="ECO:0000313" key="1">
    <source>
        <dbReference type="EMBL" id="WIV57638.1"/>
    </source>
</evidence>
<name>A0ABY8XPW2_9PSEU</name>
<sequence>MYLRIVSPSPETNAQPWVIATPPAWVAAIATVPTCLPVFASMPIRWASCPAR</sequence>
<reference evidence="1 2" key="1">
    <citation type="submission" date="2023-06" db="EMBL/GenBank/DDBJ databases">
        <authorList>
            <person name="Oyuntsetseg B."/>
            <person name="Kim S.B."/>
        </authorList>
    </citation>
    <scope>NUCLEOTIDE SEQUENCE [LARGE SCALE GENOMIC DNA]</scope>
    <source>
        <strain evidence="1 2">2-2</strain>
    </source>
</reference>
<dbReference type="EMBL" id="CP127173">
    <property type="protein sequence ID" value="WIV57638.1"/>
    <property type="molecule type" value="Genomic_DNA"/>
</dbReference>
<accession>A0ABY8XPW2</accession>
<keyword evidence="2" id="KW-1185">Reference proteome</keyword>
<gene>
    <name evidence="1" type="ORF">QP939_02815</name>
</gene>
<organism evidence="1 2">
    <name type="scientific">Amycolatopsis nalaikhensis</name>
    <dbReference type="NCBI Taxonomy" id="715472"/>
    <lineage>
        <taxon>Bacteria</taxon>
        <taxon>Bacillati</taxon>
        <taxon>Actinomycetota</taxon>
        <taxon>Actinomycetes</taxon>
        <taxon>Pseudonocardiales</taxon>
        <taxon>Pseudonocardiaceae</taxon>
        <taxon>Amycolatopsis</taxon>
    </lineage>
</organism>
<protein>
    <submittedName>
        <fullName evidence="1">Uncharacterized protein</fullName>
    </submittedName>
</protein>